<dbReference type="Proteomes" id="UP001576776">
    <property type="component" value="Unassembled WGS sequence"/>
</dbReference>
<dbReference type="PANTHER" id="PTHR21047:SF2">
    <property type="entry name" value="THYMIDINE DIPHOSPHO-4-KETO-RHAMNOSE 3,5-EPIMERASE"/>
    <property type="match status" value="1"/>
</dbReference>
<accession>A0ABV4YDB3</accession>
<protein>
    <submittedName>
        <fullName evidence="1">dTDP-4-dehydrorhamnose 3,5-epimerase family protein</fullName>
    </submittedName>
</protein>
<sequence length="149" mass="17101">MIDGVLVHSLRQIPDERGKVMHMMRCDAPHFEQFGEIYFSVVYPNVIKGWHLHKEMTLNYAVVSGMIKLVLYDDRANSPTKGELQELFIGESNYCLVRIPPGIWNGFKGIGVTPAIVANCSTIPHYPDEIVRLDPFDDSIPYDWELKHR</sequence>
<keyword evidence="2" id="KW-1185">Reference proteome</keyword>
<dbReference type="EMBL" id="JBHFNS010000058">
    <property type="protein sequence ID" value="MFB2936481.1"/>
    <property type="molecule type" value="Genomic_DNA"/>
</dbReference>
<evidence type="ECO:0000313" key="1">
    <source>
        <dbReference type="EMBL" id="MFB2936481.1"/>
    </source>
</evidence>
<dbReference type="Gene3D" id="2.60.120.10">
    <property type="entry name" value="Jelly Rolls"/>
    <property type="match status" value="1"/>
</dbReference>
<dbReference type="PANTHER" id="PTHR21047">
    <property type="entry name" value="DTDP-6-DEOXY-D-GLUCOSE-3,5 EPIMERASE"/>
    <property type="match status" value="1"/>
</dbReference>
<dbReference type="InterPro" id="IPR014710">
    <property type="entry name" value="RmlC-like_jellyroll"/>
</dbReference>
<dbReference type="SUPFAM" id="SSF51182">
    <property type="entry name" value="RmlC-like cupins"/>
    <property type="match status" value="1"/>
</dbReference>
<gene>
    <name evidence="1" type="ORF">ACE1B6_14620</name>
</gene>
<proteinExistence type="predicted"/>
<reference evidence="1 2" key="1">
    <citation type="submission" date="2024-09" db="EMBL/GenBank/DDBJ databases">
        <title>Floridaenema gen nov. (Aerosakkonemataceae, Aerosakkonematales ord. nov., Cyanobacteria) from benthic tropical and subtropical fresh waters, with the description of four new species.</title>
        <authorList>
            <person name="Moretto J.A."/>
            <person name="Berthold D.E."/>
            <person name="Lefler F.W."/>
            <person name="Huang I.-S."/>
            <person name="Laughinghouse H. IV."/>
        </authorList>
    </citation>
    <scope>NUCLEOTIDE SEQUENCE [LARGE SCALE GENOMIC DNA]</scope>
    <source>
        <strain evidence="1 2">BLCC-F154</strain>
    </source>
</reference>
<comment type="caution">
    <text evidence="1">The sequence shown here is derived from an EMBL/GenBank/DDBJ whole genome shotgun (WGS) entry which is preliminary data.</text>
</comment>
<dbReference type="Pfam" id="PF00908">
    <property type="entry name" value="dTDP_sugar_isom"/>
    <property type="match status" value="1"/>
</dbReference>
<evidence type="ECO:0000313" key="2">
    <source>
        <dbReference type="Proteomes" id="UP001576776"/>
    </source>
</evidence>
<name>A0ABV4YDB3_9CYAN</name>
<dbReference type="RefSeq" id="WP_413257976.1">
    <property type="nucleotide sequence ID" value="NZ_JBHFNS010000058.1"/>
</dbReference>
<organism evidence="1 2">
    <name type="scientific">Floridaenema fluviatile BLCC-F154</name>
    <dbReference type="NCBI Taxonomy" id="3153640"/>
    <lineage>
        <taxon>Bacteria</taxon>
        <taxon>Bacillati</taxon>
        <taxon>Cyanobacteriota</taxon>
        <taxon>Cyanophyceae</taxon>
        <taxon>Oscillatoriophycideae</taxon>
        <taxon>Aerosakkonematales</taxon>
        <taxon>Aerosakkonemataceae</taxon>
        <taxon>Floridanema</taxon>
        <taxon>Floridanema fluviatile</taxon>
    </lineage>
</organism>
<dbReference type="InterPro" id="IPR000888">
    <property type="entry name" value="RmlC-like"/>
</dbReference>
<dbReference type="InterPro" id="IPR011051">
    <property type="entry name" value="RmlC_Cupin_sf"/>
</dbReference>